<evidence type="ECO:0000313" key="3">
    <source>
        <dbReference type="EMBL" id="WFD42405.1"/>
    </source>
</evidence>
<feature type="compositionally biased region" description="Acidic residues" evidence="1">
    <location>
        <begin position="207"/>
        <end position="216"/>
    </location>
</feature>
<dbReference type="GO" id="GO:0005737">
    <property type="term" value="C:cytoplasm"/>
    <property type="evidence" value="ECO:0007669"/>
    <property type="project" value="InterPro"/>
</dbReference>
<gene>
    <name evidence="3" type="ORF">MPSI1_001048</name>
</gene>
<feature type="domain" description="Programmed cell death protein 2 C-terminal" evidence="2">
    <location>
        <begin position="304"/>
        <end position="453"/>
    </location>
</feature>
<evidence type="ECO:0000259" key="2">
    <source>
        <dbReference type="Pfam" id="PF04194"/>
    </source>
</evidence>
<sequence length="458" mass="50595">MVEPHYDAASDSGSDLEEESSIYLGLPDGPLQDDDEENPLVSRIGGRPAWLPFQVDRLPPASLISCKSCNRPMELLVELFAPLEGSPYDRCLLVWCCAYGVCQRKLAGSVCAIRMLKHNLRWAAKLEKQRKRQEAREARVAELKKKEKEADAERSRRETASNPFSMSGTGGQPSLFGNGPLFGNGVEASQAASSPTQKYTPPHEPTNEDSESDFDEDERIAEELAIKASLSEQRAQLTAENNWAKTAPCYTPALYLNTIPEPARDTEDASSDTESTLAKIAASGTEIGSMGEEQYEQMRLDCMDPVFERFTSRLAIEPSQVIRYELGGAPLPFTNVGSTYRALWPNDHFDPSKIAPCPKCNAPRIFEAQLMPNIANLLKANHLQGRQTTDGTDSERRRRAEIASLLGIEMENAGDTAKFATGIAWSTAMIFVCGKDCCSAEGEMWTEEYIAVQFEQDS</sequence>
<proteinExistence type="predicted"/>
<feature type="compositionally biased region" description="Basic and acidic residues" evidence="1">
    <location>
        <begin position="137"/>
        <end position="159"/>
    </location>
</feature>
<evidence type="ECO:0000256" key="1">
    <source>
        <dbReference type="SAM" id="MobiDB-lite"/>
    </source>
</evidence>
<feature type="compositionally biased region" description="Polar residues" evidence="1">
    <location>
        <begin position="190"/>
        <end position="199"/>
    </location>
</feature>
<dbReference type="InterPro" id="IPR007320">
    <property type="entry name" value="PDCD2_C"/>
</dbReference>
<dbReference type="Proteomes" id="UP001214628">
    <property type="component" value="Chromosome 1"/>
</dbReference>
<feature type="region of interest" description="Disordered" evidence="1">
    <location>
        <begin position="137"/>
        <end position="216"/>
    </location>
</feature>
<reference evidence="3" key="1">
    <citation type="submission" date="2023-02" db="EMBL/GenBank/DDBJ databases">
        <title>Mating type loci evolution in Malassezia.</title>
        <authorList>
            <person name="Coelho M.A."/>
        </authorList>
    </citation>
    <scope>NUCLEOTIDE SEQUENCE</scope>
    <source>
        <strain evidence="3">CBS 14136</strain>
    </source>
</reference>
<accession>A0AAF0JDH7</accession>
<organism evidence="3 4">
    <name type="scientific">Malassezia psittaci</name>
    <dbReference type="NCBI Taxonomy" id="1821823"/>
    <lineage>
        <taxon>Eukaryota</taxon>
        <taxon>Fungi</taxon>
        <taxon>Dikarya</taxon>
        <taxon>Basidiomycota</taxon>
        <taxon>Ustilaginomycotina</taxon>
        <taxon>Malasseziomycetes</taxon>
        <taxon>Malasseziales</taxon>
        <taxon>Malasseziaceae</taxon>
        <taxon>Malassezia</taxon>
    </lineage>
</organism>
<dbReference type="PANTHER" id="PTHR47524">
    <property type="entry name" value="20S RRNA ACCUMULATION PROTEIN 4"/>
    <property type="match status" value="1"/>
</dbReference>
<dbReference type="GO" id="GO:0030490">
    <property type="term" value="P:maturation of SSU-rRNA"/>
    <property type="evidence" value="ECO:0007669"/>
    <property type="project" value="TreeGrafter"/>
</dbReference>
<evidence type="ECO:0000313" key="4">
    <source>
        <dbReference type="Proteomes" id="UP001214628"/>
    </source>
</evidence>
<name>A0AAF0JDH7_9BASI</name>
<feature type="region of interest" description="Disordered" evidence="1">
    <location>
        <begin position="1"/>
        <end position="35"/>
    </location>
</feature>
<dbReference type="Pfam" id="PF04194">
    <property type="entry name" value="PDCD2_C"/>
    <property type="match status" value="1"/>
</dbReference>
<dbReference type="EMBL" id="CP118375">
    <property type="protein sequence ID" value="WFD42405.1"/>
    <property type="molecule type" value="Genomic_DNA"/>
</dbReference>
<protein>
    <recommendedName>
        <fullName evidence="2">Programmed cell death protein 2 C-terminal domain-containing protein</fullName>
    </recommendedName>
</protein>
<dbReference type="AlphaFoldDB" id="A0AAF0JDH7"/>
<dbReference type="PANTHER" id="PTHR47524:SF1">
    <property type="entry name" value="20S RRNA ACCUMULATION PROTEIN 4"/>
    <property type="match status" value="1"/>
</dbReference>
<keyword evidence="4" id="KW-1185">Reference proteome</keyword>